<dbReference type="AlphaFoldDB" id="A0AAN7IDI2"/>
<proteinExistence type="predicted"/>
<keyword evidence="1" id="KW-0732">Signal</keyword>
<feature type="signal peptide" evidence="1">
    <location>
        <begin position="1"/>
        <end position="22"/>
    </location>
</feature>
<comment type="caution">
    <text evidence="2">The sequence shown here is derived from an EMBL/GenBank/DDBJ whole genome shotgun (WGS) entry which is preliminary data.</text>
</comment>
<name>A0AAN7IDI2_QUERU</name>
<feature type="chain" id="PRO_5043037620" evidence="1">
    <location>
        <begin position="23"/>
        <end position="132"/>
    </location>
</feature>
<dbReference type="Proteomes" id="UP001324115">
    <property type="component" value="Unassembled WGS sequence"/>
</dbReference>
<protein>
    <submittedName>
        <fullName evidence="2">Uncharacterized protein</fullName>
    </submittedName>
</protein>
<evidence type="ECO:0000256" key="1">
    <source>
        <dbReference type="SAM" id="SignalP"/>
    </source>
</evidence>
<evidence type="ECO:0000313" key="3">
    <source>
        <dbReference type="Proteomes" id="UP001324115"/>
    </source>
</evidence>
<gene>
    <name evidence="2" type="ORF">RGQ29_027314</name>
</gene>
<evidence type="ECO:0000313" key="2">
    <source>
        <dbReference type="EMBL" id="KAK4576709.1"/>
    </source>
</evidence>
<sequence length="132" mass="14573">MFFIRLLLASAITFCFTSFVFGATVLVDDEIQALRDIAKTLGKTDWNFNEDPCSARSVWAKDLEKDAVNCSCNITNTIGCHVVSMYALSLSLSLSEALTKDLSAKPLKYCVAVHNQNLGLFGISPQTHLFIF</sequence>
<keyword evidence="3" id="KW-1185">Reference proteome</keyword>
<reference evidence="2 3" key="1">
    <citation type="journal article" date="2023" name="G3 (Bethesda)">
        <title>A haplotype-resolved chromosome-scale genome for Quercus rubra L. provides insights into the genetics of adaptive traits for red oak species.</title>
        <authorList>
            <person name="Kapoor B."/>
            <person name="Jenkins J."/>
            <person name="Schmutz J."/>
            <person name="Zhebentyayeva T."/>
            <person name="Kuelheim C."/>
            <person name="Coggeshall M."/>
            <person name="Heim C."/>
            <person name="Lasky J.R."/>
            <person name="Leites L."/>
            <person name="Islam-Faridi N."/>
            <person name="Romero-Severson J."/>
            <person name="DeLeo V.L."/>
            <person name="Lucas S.M."/>
            <person name="Lazic D."/>
            <person name="Gailing O."/>
            <person name="Carlson J."/>
            <person name="Staton M."/>
        </authorList>
    </citation>
    <scope>NUCLEOTIDE SEQUENCE [LARGE SCALE GENOMIC DNA]</scope>
    <source>
        <strain evidence="2">Pseudo-F2</strain>
    </source>
</reference>
<dbReference type="EMBL" id="JAXUIC010000008">
    <property type="protein sequence ID" value="KAK4576709.1"/>
    <property type="molecule type" value="Genomic_DNA"/>
</dbReference>
<organism evidence="2 3">
    <name type="scientific">Quercus rubra</name>
    <name type="common">Northern red oak</name>
    <name type="synonym">Quercus borealis</name>
    <dbReference type="NCBI Taxonomy" id="3512"/>
    <lineage>
        <taxon>Eukaryota</taxon>
        <taxon>Viridiplantae</taxon>
        <taxon>Streptophyta</taxon>
        <taxon>Embryophyta</taxon>
        <taxon>Tracheophyta</taxon>
        <taxon>Spermatophyta</taxon>
        <taxon>Magnoliopsida</taxon>
        <taxon>eudicotyledons</taxon>
        <taxon>Gunneridae</taxon>
        <taxon>Pentapetalae</taxon>
        <taxon>rosids</taxon>
        <taxon>fabids</taxon>
        <taxon>Fagales</taxon>
        <taxon>Fagaceae</taxon>
        <taxon>Quercus</taxon>
    </lineage>
</organism>
<accession>A0AAN7IDI2</accession>